<evidence type="ECO:0000256" key="6">
    <source>
        <dbReference type="ARBA" id="ARBA00022840"/>
    </source>
</evidence>
<dbReference type="InterPro" id="IPR032672">
    <property type="entry name" value="TmcA/NAT10/Kre33"/>
</dbReference>
<dbReference type="GO" id="GO:1904812">
    <property type="term" value="P:rRNA acetylation involved in maturation of SSU-rRNA"/>
    <property type="evidence" value="ECO:0007669"/>
    <property type="project" value="TreeGrafter"/>
</dbReference>
<sequence>MASRESVLNNLDRWLEDAQRRSHRLLVVLSGSQSWCQAQLDGFTYLSSALDERSAKAQWRWIGDAQTGLTPPTALPPISAKQAHQLLGQECQGIIYDAWSGFNPNGFGQVVGTLVAGGVFILVTPAIDGCVDGCIDRWQDYDDPEYQHIAVPPFTAADVGRRFIRHLQNTIAADSDLLHFWEGEQGLVSQPSLTSADVGRIAQRHPRQNRSPLPAPFKTQDQQDTVQHCADILNHARAVTVITADRGRGKSAALGILAARLMQQHQATGVSAEDKPSLDLLITAPSRGAIQAVVMLLQALLPIDQLAYERDCWRYAGSRLRFILPDQLLQQRPAADLLLVDEAAAIPAPLLLSLLDYPRVIFASTLHGYEGTGQGFAVRFMPYLDRRVPQRQLLQMHQPVRWADGDPLERFSYQALLLDAEPADLVGYGAEPQDLRCQKLDRDALVADTRRLKQLFGLLMLAHYRTTPGDLRILLDSPNVEIWGASIEYQGETQWVAAVLLAYEGPIDTALAEAIMQGTRRPKGQLIPQTLLAHCQIAMAARCRGLRVMRIAVHPQLQRHGIGSALLQAVEDGSQGLDWLGTSFGATSGLCRFWQQFGLQLQRLGHGRDKVSGTYAAVMLRGISPAGVELQRQGAAKAAEQLRQLSTSQRALIGTDLLALLDD</sequence>
<keyword evidence="3 9" id="KW-0808">Transferase</keyword>
<evidence type="ECO:0000256" key="8">
    <source>
        <dbReference type="ARBA" id="ARBA00023315"/>
    </source>
</evidence>
<comment type="subcellular location">
    <subcellularLocation>
        <location evidence="9">Cytoplasm</location>
    </subcellularLocation>
</comment>
<keyword evidence="5 9" id="KW-0547">Nucleotide-binding</keyword>
<feature type="binding site" evidence="9">
    <location>
        <begin position="551"/>
        <end position="553"/>
    </location>
    <ligand>
        <name>acetyl-CoA</name>
        <dbReference type="ChEBI" id="CHEBI:57288"/>
    </ligand>
</feature>
<accession>A0A430KS93</accession>
<dbReference type="HAMAP" id="MF_01886">
    <property type="entry name" value="tRNA_acetyltr_TmcA"/>
    <property type="match status" value="1"/>
</dbReference>
<dbReference type="EMBL" id="RQXW01000005">
    <property type="protein sequence ID" value="RTE66379.1"/>
    <property type="molecule type" value="Genomic_DNA"/>
</dbReference>
<comment type="similarity">
    <text evidence="9">Belongs to the TmcA family.</text>
</comment>
<keyword evidence="8 9" id="KW-0012">Acyltransferase</keyword>
<organism evidence="11 12">
    <name type="scientific">Amphritea opalescens</name>
    <dbReference type="NCBI Taxonomy" id="2490544"/>
    <lineage>
        <taxon>Bacteria</taxon>
        <taxon>Pseudomonadati</taxon>
        <taxon>Pseudomonadota</taxon>
        <taxon>Gammaproteobacteria</taxon>
        <taxon>Oceanospirillales</taxon>
        <taxon>Oceanospirillaceae</taxon>
        <taxon>Amphritea</taxon>
    </lineage>
</organism>
<dbReference type="GO" id="GO:0051391">
    <property type="term" value="P:tRNA acetylation"/>
    <property type="evidence" value="ECO:0007669"/>
    <property type="project" value="UniProtKB-UniRule"/>
</dbReference>
<comment type="caution">
    <text evidence="11">The sequence shown here is derived from an EMBL/GenBank/DDBJ whole genome shotgun (WGS) entry which is preliminary data.</text>
</comment>
<dbReference type="Pfam" id="PF08351">
    <property type="entry name" value="TmcA_N"/>
    <property type="match status" value="1"/>
</dbReference>
<dbReference type="Gene3D" id="3.40.50.300">
    <property type="entry name" value="P-loop containing nucleotide triphosphate hydrolases"/>
    <property type="match status" value="1"/>
</dbReference>
<keyword evidence="4 9" id="KW-0819">tRNA processing</keyword>
<dbReference type="AlphaFoldDB" id="A0A430KS93"/>
<dbReference type="GO" id="GO:0002101">
    <property type="term" value="P:tRNA wobble cytosine modification"/>
    <property type="evidence" value="ECO:0007669"/>
    <property type="project" value="UniProtKB-UniRule"/>
</dbReference>
<dbReference type="InterPro" id="IPR024914">
    <property type="entry name" value="tRNA_acetyltr_TmcA"/>
</dbReference>
<keyword evidence="1 9" id="KW-0963">Cytoplasm</keyword>
<evidence type="ECO:0000256" key="7">
    <source>
        <dbReference type="ARBA" id="ARBA00022884"/>
    </source>
</evidence>
<dbReference type="PANTHER" id="PTHR10925">
    <property type="entry name" value="N-ACETYLTRANSFERASE 10"/>
    <property type="match status" value="1"/>
</dbReference>
<dbReference type="InterPro" id="IPR016181">
    <property type="entry name" value="Acyl_CoA_acyltransferase"/>
</dbReference>
<dbReference type="InterPro" id="IPR000182">
    <property type="entry name" value="GNAT_dom"/>
</dbReference>
<dbReference type="GO" id="GO:0000049">
    <property type="term" value="F:tRNA binding"/>
    <property type="evidence" value="ECO:0007669"/>
    <property type="project" value="UniProtKB-UniRule"/>
</dbReference>
<feature type="binding site" evidence="9">
    <location>
        <position position="222"/>
    </location>
    <ligand>
        <name>ATP</name>
        <dbReference type="ChEBI" id="CHEBI:30616"/>
    </ligand>
</feature>
<evidence type="ECO:0000313" key="11">
    <source>
        <dbReference type="EMBL" id="RTE66379.1"/>
    </source>
</evidence>
<dbReference type="GO" id="GO:1990883">
    <property type="term" value="F:18S rRNA cytidine N-acetyltransferase activity"/>
    <property type="evidence" value="ECO:0007669"/>
    <property type="project" value="TreeGrafter"/>
</dbReference>
<dbReference type="PROSITE" id="PS51186">
    <property type="entry name" value="GNAT"/>
    <property type="match status" value="1"/>
</dbReference>
<name>A0A430KS93_9GAMM</name>
<comment type="caution">
    <text evidence="9">Lacks conserved residue(s) required for the propagation of feature annotation.</text>
</comment>
<proteinExistence type="inferred from homology"/>
<dbReference type="Proteomes" id="UP000283087">
    <property type="component" value="Unassembled WGS sequence"/>
</dbReference>
<dbReference type="RefSeq" id="WP_126157978.1">
    <property type="nucleotide sequence ID" value="NZ_RQXW01000005.1"/>
</dbReference>
<protein>
    <recommendedName>
        <fullName evidence="9">tRNA(Met) cytidine acetyltransferase TmcA</fullName>
        <ecNumber evidence="9">2.3.1.193</ecNumber>
    </recommendedName>
</protein>
<dbReference type="EC" id="2.3.1.193" evidence="9"/>
<evidence type="ECO:0000256" key="5">
    <source>
        <dbReference type="ARBA" id="ARBA00022741"/>
    </source>
</evidence>
<keyword evidence="12" id="KW-1185">Reference proteome</keyword>
<evidence type="ECO:0000256" key="2">
    <source>
        <dbReference type="ARBA" id="ARBA00022555"/>
    </source>
</evidence>
<dbReference type="Gene3D" id="3.40.50.11040">
    <property type="match status" value="1"/>
</dbReference>
<keyword evidence="7 9" id="KW-0694">RNA-binding</keyword>
<feature type="binding site" evidence="9">
    <location>
        <position position="401"/>
    </location>
    <ligand>
        <name>ATP</name>
        <dbReference type="ChEBI" id="CHEBI:30616"/>
    </ligand>
</feature>
<keyword evidence="6 9" id="KW-0067">ATP-binding</keyword>
<feature type="domain" description="N-acetyltransferase" evidence="10">
    <location>
        <begin position="480"/>
        <end position="621"/>
    </location>
</feature>
<evidence type="ECO:0000313" key="12">
    <source>
        <dbReference type="Proteomes" id="UP000283087"/>
    </source>
</evidence>
<dbReference type="InterPro" id="IPR027417">
    <property type="entry name" value="P-loop_NTPase"/>
</dbReference>
<dbReference type="PANTHER" id="PTHR10925:SF5">
    <property type="entry name" value="RNA CYTIDINE ACETYLTRANSFERASE"/>
    <property type="match status" value="1"/>
</dbReference>
<dbReference type="SUPFAM" id="SSF52540">
    <property type="entry name" value="P-loop containing nucleoside triphosphate hydrolases"/>
    <property type="match status" value="1"/>
</dbReference>
<reference evidence="11 12" key="1">
    <citation type="submission" date="2018-11" db="EMBL/GenBank/DDBJ databases">
        <title>The draft genome sequence of Amphritea opalescens ANRC-JH13T.</title>
        <authorList>
            <person name="Fang Z."/>
            <person name="Zhang Y."/>
            <person name="Han X."/>
        </authorList>
    </citation>
    <scope>NUCLEOTIDE SEQUENCE [LARGE SCALE GENOMIC DNA]</scope>
    <source>
        <strain evidence="11 12">ANRC-JH13</strain>
    </source>
</reference>
<evidence type="ECO:0000256" key="4">
    <source>
        <dbReference type="ARBA" id="ARBA00022694"/>
    </source>
</evidence>
<dbReference type="InterPro" id="IPR013562">
    <property type="entry name" value="TmcA/NAT10_N"/>
</dbReference>
<dbReference type="OrthoDB" id="5578851at2"/>
<dbReference type="GO" id="GO:0005737">
    <property type="term" value="C:cytoplasm"/>
    <property type="evidence" value="ECO:0007669"/>
    <property type="project" value="UniProtKB-SubCell"/>
</dbReference>
<dbReference type="CDD" id="cd04301">
    <property type="entry name" value="NAT_SF"/>
    <property type="match status" value="1"/>
</dbReference>
<evidence type="ECO:0000256" key="1">
    <source>
        <dbReference type="ARBA" id="ARBA00022490"/>
    </source>
</evidence>
<evidence type="ECO:0000256" key="3">
    <source>
        <dbReference type="ARBA" id="ARBA00022679"/>
    </source>
</evidence>
<gene>
    <name evidence="9" type="primary">tmcA</name>
    <name evidence="11" type="ORF">EH243_07220</name>
</gene>
<comment type="catalytic activity">
    <reaction evidence="9">
        <text>cytidine(34) in elongator tRNA(Met) + acetyl-CoA + ATP + H2O = N(4)-acetylcytidine(34) in elongator tRNA(Met) + ADP + phosphate + CoA + H(+)</text>
        <dbReference type="Rhea" id="RHEA:43788"/>
        <dbReference type="Rhea" id="RHEA-COMP:10693"/>
        <dbReference type="Rhea" id="RHEA-COMP:10694"/>
        <dbReference type="ChEBI" id="CHEBI:15377"/>
        <dbReference type="ChEBI" id="CHEBI:15378"/>
        <dbReference type="ChEBI" id="CHEBI:30616"/>
        <dbReference type="ChEBI" id="CHEBI:43474"/>
        <dbReference type="ChEBI" id="CHEBI:57287"/>
        <dbReference type="ChEBI" id="CHEBI:57288"/>
        <dbReference type="ChEBI" id="CHEBI:74900"/>
        <dbReference type="ChEBI" id="CHEBI:82748"/>
        <dbReference type="ChEBI" id="CHEBI:456216"/>
        <dbReference type="EC" id="2.3.1.193"/>
    </reaction>
</comment>
<evidence type="ECO:0000256" key="9">
    <source>
        <dbReference type="HAMAP-Rule" id="MF_01886"/>
    </source>
</evidence>
<dbReference type="SUPFAM" id="SSF55729">
    <property type="entry name" value="Acyl-CoA N-acyltransferases (Nat)"/>
    <property type="match status" value="1"/>
</dbReference>
<dbReference type="InterPro" id="IPR007807">
    <property type="entry name" value="TcmA/NAT10_helicase"/>
</dbReference>
<dbReference type="GO" id="GO:0051392">
    <property type="term" value="F:tRNA cytidine N4-acetyltransferase activity"/>
    <property type="evidence" value="ECO:0007669"/>
    <property type="project" value="UniProtKB-UniRule"/>
</dbReference>
<comment type="function">
    <text evidence="9">Catalyzes the formation of N(4)-acetylcytidine (ac(4)C) at the wobble position of tRNA(Met), by using acetyl-CoA as an acetyl donor and ATP (or GTP).</text>
</comment>
<dbReference type="Gene3D" id="3.40.630.30">
    <property type="match status" value="1"/>
</dbReference>
<dbReference type="GO" id="GO:0005524">
    <property type="term" value="F:ATP binding"/>
    <property type="evidence" value="ECO:0007669"/>
    <property type="project" value="UniProtKB-UniRule"/>
</dbReference>
<dbReference type="Pfam" id="PF13718">
    <property type="entry name" value="GNAT_acetyltr_2"/>
    <property type="match status" value="1"/>
</dbReference>
<evidence type="ECO:0000259" key="10">
    <source>
        <dbReference type="PROSITE" id="PS51186"/>
    </source>
</evidence>
<dbReference type="Pfam" id="PF05127">
    <property type="entry name" value="NAT10_TcmA_helicase"/>
    <property type="match status" value="1"/>
</dbReference>
<keyword evidence="2 9" id="KW-0820">tRNA-binding</keyword>